<evidence type="ECO:0000256" key="2">
    <source>
        <dbReference type="ARBA" id="ARBA00023125"/>
    </source>
</evidence>
<dbReference type="OrthoDB" id="9809994at2"/>
<dbReference type="PANTHER" id="PTHR30055:SF234">
    <property type="entry name" value="HTH-TYPE TRANSCRIPTIONAL REGULATOR BETI"/>
    <property type="match status" value="1"/>
</dbReference>
<protein>
    <submittedName>
        <fullName evidence="4">Uncharacterized protein</fullName>
    </submittedName>
</protein>
<dbReference type="SUPFAM" id="SSF46689">
    <property type="entry name" value="Homeodomain-like"/>
    <property type="match status" value="1"/>
</dbReference>
<evidence type="ECO:0000256" key="3">
    <source>
        <dbReference type="ARBA" id="ARBA00023163"/>
    </source>
</evidence>
<dbReference type="SUPFAM" id="SSF48498">
    <property type="entry name" value="Tetracyclin repressor-like, C-terminal domain"/>
    <property type="match status" value="1"/>
</dbReference>
<dbReference type="PRINTS" id="PR00455">
    <property type="entry name" value="HTHTETR"/>
</dbReference>
<name>A0A402CVC0_9BACT</name>
<dbReference type="InterPro" id="IPR009057">
    <property type="entry name" value="Homeodomain-like_sf"/>
</dbReference>
<organism evidence="4 5">
    <name type="scientific">Capsulimonas corticalis</name>
    <dbReference type="NCBI Taxonomy" id="2219043"/>
    <lineage>
        <taxon>Bacteria</taxon>
        <taxon>Bacillati</taxon>
        <taxon>Armatimonadota</taxon>
        <taxon>Armatimonadia</taxon>
        <taxon>Capsulimonadales</taxon>
        <taxon>Capsulimonadaceae</taxon>
        <taxon>Capsulimonas</taxon>
    </lineage>
</organism>
<keyword evidence="1" id="KW-0805">Transcription regulation</keyword>
<sequence length="210" mass="23615">MIVEELAVTAKSGLRERQRRERGDTILQAAFALLAEKGYDALTMEELAERVGISRQTLYHHFASKEDIALRAVMIFAEEGIQSIRAIDPLLPPIDRLERIIRWMMEIRFTPTRAAFVRARPMLARIKASPEYREAFDRRARAIQDIADAAVEAGQIQQGLSSAMVVQILLALVCDPSYEEMVDAGKATPAEVAESVALFFRRGVERRSEA</sequence>
<proteinExistence type="predicted"/>
<dbReference type="GO" id="GO:0000976">
    <property type="term" value="F:transcription cis-regulatory region binding"/>
    <property type="evidence" value="ECO:0007669"/>
    <property type="project" value="TreeGrafter"/>
</dbReference>
<dbReference type="InterPro" id="IPR036271">
    <property type="entry name" value="Tet_transcr_reg_TetR-rel_C_sf"/>
</dbReference>
<accession>A0A402CVC0</accession>
<dbReference type="GO" id="GO:0045892">
    <property type="term" value="P:negative regulation of DNA-templated transcription"/>
    <property type="evidence" value="ECO:0007669"/>
    <property type="project" value="UniProtKB-ARBA"/>
</dbReference>
<keyword evidence="3" id="KW-0804">Transcription</keyword>
<evidence type="ECO:0000256" key="1">
    <source>
        <dbReference type="ARBA" id="ARBA00023015"/>
    </source>
</evidence>
<gene>
    <name evidence="4" type="ORF">CCAX7_23910</name>
</gene>
<dbReference type="Pfam" id="PF00440">
    <property type="entry name" value="TetR_N"/>
    <property type="match status" value="1"/>
</dbReference>
<dbReference type="Gene3D" id="1.10.357.10">
    <property type="entry name" value="Tetracycline Repressor, domain 2"/>
    <property type="match status" value="1"/>
</dbReference>
<dbReference type="KEGG" id="ccot:CCAX7_23910"/>
<evidence type="ECO:0000313" key="4">
    <source>
        <dbReference type="EMBL" id="BDI30340.1"/>
    </source>
</evidence>
<keyword evidence="5" id="KW-1185">Reference proteome</keyword>
<dbReference type="InterPro" id="IPR050109">
    <property type="entry name" value="HTH-type_TetR-like_transc_reg"/>
</dbReference>
<dbReference type="PROSITE" id="PS50977">
    <property type="entry name" value="HTH_TETR_2"/>
    <property type="match status" value="1"/>
</dbReference>
<reference evidence="4 5" key="1">
    <citation type="journal article" date="2019" name="Int. J. Syst. Evol. Microbiol.">
        <title>Capsulimonas corticalis gen. nov., sp. nov., an aerobic capsulated bacterium, of a novel bacterial order, Capsulimonadales ord. nov., of the class Armatimonadia of the phylum Armatimonadetes.</title>
        <authorList>
            <person name="Li J."/>
            <person name="Kudo C."/>
            <person name="Tonouchi A."/>
        </authorList>
    </citation>
    <scope>NUCLEOTIDE SEQUENCE [LARGE SCALE GENOMIC DNA]</scope>
    <source>
        <strain evidence="4 5">AX-7</strain>
    </source>
</reference>
<keyword evidence="2" id="KW-0238">DNA-binding</keyword>
<dbReference type="GO" id="GO:0003700">
    <property type="term" value="F:DNA-binding transcription factor activity"/>
    <property type="evidence" value="ECO:0007669"/>
    <property type="project" value="TreeGrafter"/>
</dbReference>
<dbReference type="Proteomes" id="UP000287394">
    <property type="component" value="Chromosome"/>
</dbReference>
<dbReference type="PANTHER" id="PTHR30055">
    <property type="entry name" value="HTH-TYPE TRANSCRIPTIONAL REGULATOR RUTR"/>
    <property type="match status" value="1"/>
</dbReference>
<dbReference type="FunFam" id="1.10.10.60:FF:000141">
    <property type="entry name" value="TetR family transcriptional regulator"/>
    <property type="match status" value="1"/>
</dbReference>
<dbReference type="EMBL" id="AP025739">
    <property type="protein sequence ID" value="BDI30340.1"/>
    <property type="molecule type" value="Genomic_DNA"/>
</dbReference>
<evidence type="ECO:0000313" key="5">
    <source>
        <dbReference type="Proteomes" id="UP000287394"/>
    </source>
</evidence>
<dbReference type="RefSeq" id="WP_119321300.1">
    <property type="nucleotide sequence ID" value="NZ_AP025739.1"/>
</dbReference>
<dbReference type="InterPro" id="IPR001647">
    <property type="entry name" value="HTH_TetR"/>
</dbReference>
<dbReference type="AlphaFoldDB" id="A0A402CVC0"/>